<feature type="signal peptide" evidence="1">
    <location>
        <begin position="1"/>
        <end position="21"/>
    </location>
</feature>
<feature type="domain" description="Outer membrane protein beta-barrel" evidence="2">
    <location>
        <begin position="37"/>
        <end position="205"/>
    </location>
</feature>
<evidence type="ECO:0000313" key="3">
    <source>
        <dbReference type="EMBL" id="MDM9632111.1"/>
    </source>
</evidence>
<gene>
    <name evidence="3" type="ORF">QU605_11540</name>
</gene>
<feature type="chain" id="PRO_5047453098" evidence="1">
    <location>
        <begin position="22"/>
        <end position="236"/>
    </location>
</feature>
<evidence type="ECO:0000313" key="4">
    <source>
        <dbReference type="Proteomes" id="UP001174839"/>
    </source>
</evidence>
<protein>
    <submittedName>
        <fullName evidence="3">Porin family protein</fullName>
    </submittedName>
</protein>
<dbReference type="RefSeq" id="WP_289725468.1">
    <property type="nucleotide sequence ID" value="NZ_JAUDUY010000005.1"/>
</dbReference>
<dbReference type="EMBL" id="JAUDUY010000005">
    <property type="protein sequence ID" value="MDM9632111.1"/>
    <property type="molecule type" value="Genomic_DNA"/>
</dbReference>
<keyword evidence="4" id="KW-1185">Reference proteome</keyword>
<sequence>MKKSRLLFACALFLTVQTASSQVLISLLFGDKLNSPNIEFGLEGGYNFAQMGAFETNKRLTDFNLGFYFDIRLKDAWKVYTGVLVKSKLGVDQLTEADLSLLEIIPQEEDGNYAQYINNFLVPALIKYEFPSRIYAEAGPQFGLLYKSWVQFDSDVDGEETRIKIENKDILNRFEVGGVVGMGYRLKPGKGISLGVKYYQGFTNALKGISGSRNNSIYLKCTIPIGAGKTKEADSD</sequence>
<organism evidence="3 4">
    <name type="scientific">Robiginitalea aurantiaca</name>
    <dbReference type="NCBI Taxonomy" id="3056915"/>
    <lineage>
        <taxon>Bacteria</taxon>
        <taxon>Pseudomonadati</taxon>
        <taxon>Bacteroidota</taxon>
        <taxon>Flavobacteriia</taxon>
        <taxon>Flavobacteriales</taxon>
        <taxon>Flavobacteriaceae</taxon>
        <taxon>Robiginitalea</taxon>
    </lineage>
</organism>
<dbReference type="Proteomes" id="UP001174839">
    <property type="component" value="Unassembled WGS sequence"/>
</dbReference>
<name>A0ABT7WGR9_9FLAO</name>
<comment type="caution">
    <text evidence="3">The sequence shown here is derived from an EMBL/GenBank/DDBJ whole genome shotgun (WGS) entry which is preliminary data.</text>
</comment>
<accession>A0ABT7WGR9</accession>
<evidence type="ECO:0000256" key="1">
    <source>
        <dbReference type="SAM" id="SignalP"/>
    </source>
</evidence>
<dbReference type="InterPro" id="IPR025665">
    <property type="entry name" value="Beta-barrel_OMP_2"/>
</dbReference>
<proteinExistence type="predicted"/>
<reference evidence="3" key="1">
    <citation type="submission" date="2023-06" db="EMBL/GenBank/DDBJ databases">
        <title>Robiginitalea aurantiacus sp. nov. and Algoriphagus sediminis sp. nov., isolated from coastal sediment.</title>
        <authorList>
            <person name="Zhou Z.Y."/>
            <person name="An J."/>
            <person name="Jia Y.W."/>
            <person name="Du Z.J."/>
        </authorList>
    </citation>
    <scope>NUCLEOTIDE SEQUENCE</scope>
    <source>
        <strain evidence="3">M39</strain>
    </source>
</reference>
<evidence type="ECO:0000259" key="2">
    <source>
        <dbReference type="Pfam" id="PF13568"/>
    </source>
</evidence>
<keyword evidence="1" id="KW-0732">Signal</keyword>
<dbReference type="Pfam" id="PF13568">
    <property type="entry name" value="OMP_b-brl_2"/>
    <property type="match status" value="1"/>
</dbReference>